<gene>
    <name evidence="2" type="ORF">GCM10010430_18770</name>
</gene>
<evidence type="ECO:0000313" key="3">
    <source>
        <dbReference type="Proteomes" id="UP001500305"/>
    </source>
</evidence>
<reference evidence="3" key="1">
    <citation type="journal article" date="2019" name="Int. J. Syst. Evol. Microbiol.">
        <title>The Global Catalogue of Microorganisms (GCM) 10K type strain sequencing project: providing services to taxonomists for standard genome sequencing and annotation.</title>
        <authorList>
            <consortium name="The Broad Institute Genomics Platform"/>
            <consortium name="The Broad Institute Genome Sequencing Center for Infectious Disease"/>
            <person name="Wu L."/>
            <person name="Ma J."/>
        </authorList>
    </citation>
    <scope>NUCLEOTIDE SEQUENCE [LARGE SCALE GENOMIC DNA]</scope>
    <source>
        <strain evidence="3">JCM 7356</strain>
    </source>
</reference>
<evidence type="ECO:0000256" key="1">
    <source>
        <dbReference type="SAM" id="MobiDB-lite"/>
    </source>
</evidence>
<feature type="region of interest" description="Disordered" evidence="1">
    <location>
        <begin position="1"/>
        <end position="46"/>
    </location>
</feature>
<feature type="compositionally biased region" description="Basic residues" evidence="1">
    <location>
        <begin position="31"/>
        <end position="43"/>
    </location>
</feature>
<evidence type="ECO:0008006" key="4">
    <source>
        <dbReference type="Google" id="ProtNLM"/>
    </source>
</evidence>
<proteinExistence type="predicted"/>
<sequence>MGKRGPNPTTNPRHPECGRKRENQGRALSRERKRNGLAPKKRPDKADALDIAWRAGAYVEDVLQLDAPPKPYDNKHETEKVVHKDVAYSTAEDYMAVDLWFADAREPKTGPETGRTCSTRLAVIGSARPWWHSEPMCTRGGVKPMETFTMGV</sequence>
<keyword evidence="3" id="KW-1185">Reference proteome</keyword>
<feature type="compositionally biased region" description="Basic and acidic residues" evidence="1">
    <location>
        <begin position="13"/>
        <end position="30"/>
    </location>
</feature>
<comment type="caution">
    <text evidence="2">The sequence shown here is derived from an EMBL/GenBank/DDBJ whole genome shotgun (WGS) entry which is preliminary data.</text>
</comment>
<dbReference type="Proteomes" id="UP001500305">
    <property type="component" value="Unassembled WGS sequence"/>
</dbReference>
<dbReference type="EMBL" id="BAAATR010000006">
    <property type="protein sequence ID" value="GAA2237997.1"/>
    <property type="molecule type" value="Genomic_DNA"/>
</dbReference>
<protein>
    <recommendedName>
        <fullName evidence="4">Transposase</fullName>
    </recommendedName>
</protein>
<organism evidence="2 3">
    <name type="scientific">Kitasatospora cystarginea</name>
    <dbReference type="NCBI Taxonomy" id="58350"/>
    <lineage>
        <taxon>Bacteria</taxon>
        <taxon>Bacillati</taxon>
        <taxon>Actinomycetota</taxon>
        <taxon>Actinomycetes</taxon>
        <taxon>Kitasatosporales</taxon>
        <taxon>Streptomycetaceae</taxon>
        <taxon>Kitasatospora</taxon>
    </lineage>
</organism>
<evidence type="ECO:0000313" key="2">
    <source>
        <dbReference type="EMBL" id="GAA2237997.1"/>
    </source>
</evidence>
<name>A0ABP5QJU8_9ACTN</name>
<accession>A0ABP5QJU8</accession>